<dbReference type="EC" id="6.1.1.20" evidence="13"/>
<dbReference type="InterPro" id="IPR006195">
    <property type="entry name" value="aa-tRNA-synth_II"/>
</dbReference>
<evidence type="ECO:0000256" key="1">
    <source>
        <dbReference type="ARBA" id="ARBA00004496"/>
    </source>
</evidence>
<dbReference type="PANTHER" id="PTHR11538">
    <property type="entry name" value="PHENYLALANYL-TRNA SYNTHETASE"/>
    <property type="match status" value="1"/>
</dbReference>
<dbReference type="InterPro" id="IPR004529">
    <property type="entry name" value="Phe-tRNA-synth_IIc_asu"/>
</dbReference>
<dbReference type="InterPro" id="IPR022911">
    <property type="entry name" value="Phe_tRNA_ligase_alpha1_bac"/>
</dbReference>
<evidence type="ECO:0000256" key="12">
    <source>
        <dbReference type="ARBA" id="ARBA00049255"/>
    </source>
</evidence>
<dbReference type="GO" id="GO:0005524">
    <property type="term" value="F:ATP binding"/>
    <property type="evidence" value="ECO:0007669"/>
    <property type="project" value="UniProtKB-UniRule"/>
</dbReference>
<keyword evidence="7 13" id="KW-0547">Nucleotide-binding</keyword>
<evidence type="ECO:0000256" key="10">
    <source>
        <dbReference type="ARBA" id="ARBA00022917"/>
    </source>
</evidence>
<organism evidence="16 17">
    <name type="scientific">Candidatus Magasanikbacteria bacterium GW2011_GWA2_42_32</name>
    <dbReference type="NCBI Taxonomy" id="1619039"/>
    <lineage>
        <taxon>Bacteria</taxon>
        <taxon>Candidatus Magasanikiibacteriota</taxon>
    </lineage>
</organism>
<dbReference type="Pfam" id="PF02912">
    <property type="entry name" value="Phe_tRNA-synt_N"/>
    <property type="match status" value="1"/>
</dbReference>
<comment type="subcellular location">
    <subcellularLocation>
        <location evidence="1 13">Cytoplasm</location>
    </subcellularLocation>
</comment>
<evidence type="ECO:0000256" key="2">
    <source>
        <dbReference type="ARBA" id="ARBA00010207"/>
    </source>
</evidence>
<keyword evidence="11 13" id="KW-0030">Aminoacyl-tRNA synthetase</keyword>
<dbReference type="InterPro" id="IPR045864">
    <property type="entry name" value="aa-tRNA-synth_II/BPL/LPL"/>
</dbReference>
<dbReference type="AlphaFoldDB" id="A0A0G1D3Y7"/>
<dbReference type="InterPro" id="IPR002319">
    <property type="entry name" value="Phenylalanyl-tRNA_Synthase"/>
</dbReference>
<keyword evidence="5 13" id="KW-0436">Ligase</keyword>
<dbReference type="Proteomes" id="UP000034837">
    <property type="component" value="Unassembled WGS sequence"/>
</dbReference>
<feature type="binding site" evidence="13">
    <location>
        <position position="258"/>
    </location>
    <ligand>
        <name>Mg(2+)</name>
        <dbReference type="ChEBI" id="CHEBI:18420"/>
        <note>shared with beta subunit</note>
    </ligand>
</feature>
<dbReference type="GO" id="GO:0000287">
    <property type="term" value="F:magnesium ion binding"/>
    <property type="evidence" value="ECO:0007669"/>
    <property type="project" value="UniProtKB-UniRule"/>
</dbReference>
<evidence type="ECO:0000256" key="6">
    <source>
        <dbReference type="ARBA" id="ARBA00022723"/>
    </source>
</evidence>
<comment type="catalytic activity">
    <reaction evidence="12 13">
        <text>tRNA(Phe) + L-phenylalanine + ATP = L-phenylalanyl-tRNA(Phe) + AMP + diphosphate + H(+)</text>
        <dbReference type="Rhea" id="RHEA:19413"/>
        <dbReference type="Rhea" id="RHEA-COMP:9668"/>
        <dbReference type="Rhea" id="RHEA-COMP:9699"/>
        <dbReference type="ChEBI" id="CHEBI:15378"/>
        <dbReference type="ChEBI" id="CHEBI:30616"/>
        <dbReference type="ChEBI" id="CHEBI:33019"/>
        <dbReference type="ChEBI" id="CHEBI:58095"/>
        <dbReference type="ChEBI" id="CHEBI:78442"/>
        <dbReference type="ChEBI" id="CHEBI:78531"/>
        <dbReference type="ChEBI" id="CHEBI:456215"/>
        <dbReference type="EC" id="6.1.1.20"/>
    </reaction>
</comment>
<dbReference type="GO" id="GO:0004826">
    <property type="term" value="F:phenylalanine-tRNA ligase activity"/>
    <property type="evidence" value="ECO:0007669"/>
    <property type="project" value="UniProtKB-UniRule"/>
</dbReference>
<evidence type="ECO:0000256" key="13">
    <source>
        <dbReference type="HAMAP-Rule" id="MF_00281"/>
    </source>
</evidence>
<evidence type="ECO:0000259" key="15">
    <source>
        <dbReference type="PROSITE" id="PS50862"/>
    </source>
</evidence>
<dbReference type="GO" id="GO:0005737">
    <property type="term" value="C:cytoplasm"/>
    <property type="evidence" value="ECO:0007669"/>
    <property type="project" value="UniProtKB-SubCell"/>
</dbReference>
<dbReference type="Gene3D" id="3.30.930.10">
    <property type="entry name" value="Bira Bifunctional Protein, Domain 2"/>
    <property type="match status" value="1"/>
</dbReference>
<dbReference type="GO" id="GO:0006432">
    <property type="term" value="P:phenylalanyl-tRNA aminoacylation"/>
    <property type="evidence" value="ECO:0007669"/>
    <property type="project" value="UniProtKB-UniRule"/>
</dbReference>
<evidence type="ECO:0000256" key="7">
    <source>
        <dbReference type="ARBA" id="ARBA00022741"/>
    </source>
</evidence>
<dbReference type="CDD" id="cd00496">
    <property type="entry name" value="PheRS_alpha_core"/>
    <property type="match status" value="1"/>
</dbReference>
<dbReference type="GO" id="GO:0000049">
    <property type="term" value="F:tRNA binding"/>
    <property type="evidence" value="ECO:0007669"/>
    <property type="project" value="InterPro"/>
</dbReference>
<evidence type="ECO:0000256" key="9">
    <source>
        <dbReference type="ARBA" id="ARBA00022842"/>
    </source>
</evidence>
<dbReference type="SUPFAM" id="SSF55681">
    <property type="entry name" value="Class II aaRS and biotin synthetases"/>
    <property type="match status" value="1"/>
</dbReference>
<keyword evidence="9 13" id="KW-0460">Magnesium</keyword>
<feature type="domain" description="Aminoacyl-transfer RNA synthetases class-II family profile" evidence="15">
    <location>
        <begin position="115"/>
        <end position="321"/>
    </location>
</feature>
<name>A0A0G1D3Y7_9BACT</name>
<comment type="subunit">
    <text evidence="3 13">Tetramer of two alpha and two beta subunits.</text>
</comment>
<evidence type="ECO:0000256" key="11">
    <source>
        <dbReference type="ARBA" id="ARBA00023146"/>
    </source>
</evidence>
<evidence type="ECO:0000313" key="16">
    <source>
        <dbReference type="EMBL" id="KKS56723.1"/>
    </source>
</evidence>
<evidence type="ECO:0000256" key="8">
    <source>
        <dbReference type="ARBA" id="ARBA00022840"/>
    </source>
</evidence>
<dbReference type="HAMAP" id="MF_00281">
    <property type="entry name" value="Phe_tRNA_synth_alpha1"/>
    <property type="match status" value="1"/>
</dbReference>
<keyword evidence="10 13" id="KW-0648">Protein biosynthesis</keyword>
<sequence length="343" mass="38958">MQEKLQQLKKEALEALDKVKDKIRLEEWENKFLGRKSGELTNLMKGLKDLSDESKTVVGRVANEVKQSLEELAFTKRQDLATADFKNSVAKEKIDISEPSLIKSNLGSFHPNTIVQKKLEELFSSMGFMILDGPELESDYYNFEALNIPPTHPARDMQDTFYIKDHKNWVMRTHTSPVQVRALQKYGAPLRAVVPGRCFRNESTDAAHEHTFYQLEGLVVDKNISISHLIGVMKELLKGVLGREVEVRLRPGFFPFVEPGFELDMKCLVCGGVGCGACKHSGWIETLPCGLVHPRVLEYGDLNPKEWSGFAFGLGMTRLVMQNYGIEDIRHLQEGDLRFLKQF</sequence>
<evidence type="ECO:0000256" key="4">
    <source>
        <dbReference type="ARBA" id="ARBA00022490"/>
    </source>
</evidence>
<comment type="cofactor">
    <cofactor evidence="13">
        <name>Mg(2+)</name>
        <dbReference type="ChEBI" id="CHEBI:18420"/>
    </cofactor>
    <text evidence="13">Binds 2 magnesium ions per tetramer.</text>
</comment>
<dbReference type="PATRIC" id="fig|1619039.3.peg.751"/>
<keyword evidence="14" id="KW-0175">Coiled coil</keyword>
<evidence type="ECO:0000256" key="14">
    <source>
        <dbReference type="SAM" id="Coils"/>
    </source>
</evidence>
<keyword evidence="4 13" id="KW-0963">Cytoplasm</keyword>
<reference evidence="16 17" key="1">
    <citation type="journal article" date="2015" name="Nature">
        <title>rRNA introns, odd ribosomes, and small enigmatic genomes across a large radiation of phyla.</title>
        <authorList>
            <person name="Brown C.T."/>
            <person name="Hug L.A."/>
            <person name="Thomas B.C."/>
            <person name="Sharon I."/>
            <person name="Castelle C.J."/>
            <person name="Singh A."/>
            <person name="Wilkins M.J."/>
            <person name="Williams K.H."/>
            <person name="Banfield J.F."/>
        </authorList>
    </citation>
    <scope>NUCLEOTIDE SEQUENCE [LARGE SCALE GENOMIC DNA]</scope>
</reference>
<keyword evidence="8 13" id="KW-0067">ATP-binding</keyword>
<protein>
    <recommendedName>
        <fullName evidence="13">Phenylalanine--tRNA ligase alpha subunit</fullName>
        <ecNumber evidence="13">6.1.1.20</ecNumber>
    </recommendedName>
    <alternativeName>
        <fullName evidence="13">Phenylalanyl-tRNA synthetase alpha subunit</fullName>
        <shortName evidence="13">PheRS</shortName>
    </alternativeName>
</protein>
<comment type="caution">
    <text evidence="16">The sequence shown here is derived from an EMBL/GenBank/DDBJ whole genome shotgun (WGS) entry which is preliminary data.</text>
</comment>
<accession>A0A0G1D3Y7</accession>
<comment type="similarity">
    <text evidence="2 13">Belongs to the class-II aminoacyl-tRNA synthetase family. Phe-tRNA synthetase alpha subunit type 1 subfamily.</text>
</comment>
<dbReference type="EMBL" id="LCDO01000006">
    <property type="protein sequence ID" value="KKS56723.1"/>
    <property type="molecule type" value="Genomic_DNA"/>
</dbReference>
<dbReference type="Pfam" id="PF01409">
    <property type="entry name" value="tRNA-synt_2d"/>
    <property type="match status" value="1"/>
</dbReference>
<keyword evidence="6 13" id="KW-0479">Metal-binding</keyword>
<feature type="coiled-coil region" evidence="14">
    <location>
        <begin position="2"/>
        <end position="29"/>
    </location>
</feature>
<dbReference type="FunFam" id="3.30.930.10:FF:000089">
    <property type="entry name" value="Phenylalanine--tRNA ligase alpha subunit"/>
    <property type="match status" value="1"/>
</dbReference>
<gene>
    <name evidence="13" type="primary">pheS</name>
    <name evidence="16" type="ORF">UV20_C0006G0006</name>
</gene>
<evidence type="ECO:0000256" key="5">
    <source>
        <dbReference type="ARBA" id="ARBA00022598"/>
    </source>
</evidence>
<dbReference type="InterPro" id="IPR010978">
    <property type="entry name" value="tRNA-bd_arm"/>
</dbReference>
<dbReference type="PANTHER" id="PTHR11538:SF41">
    <property type="entry name" value="PHENYLALANINE--TRNA LIGASE, MITOCHONDRIAL"/>
    <property type="match status" value="1"/>
</dbReference>
<dbReference type="PROSITE" id="PS50862">
    <property type="entry name" value="AA_TRNA_LIGASE_II"/>
    <property type="match status" value="1"/>
</dbReference>
<evidence type="ECO:0000313" key="17">
    <source>
        <dbReference type="Proteomes" id="UP000034837"/>
    </source>
</evidence>
<evidence type="ECO:0000256" key="3">
    <source>
        <dbReference type="ARBA" id="ARBA00011209"/>
    </source>
</evidence>
<dbReference type="SUPFAM" id="SSF46589">
    <property type="entry name" value="tRNA-binding arm"/>
    <property type="match status" value="1"/>
</dbReference>
<dbReference type="InterPro" id="IPR004188">
    <property type="entry name" value="Phe-tRNA_ligase_II_N"/>
</dbReference>
<dbReference type="NCBIfam" id="TIGR00468">
    <property type="entry name" value="pheS"/>
    <property type="match status" value="1"/>
</dbReference>
<proteinExistence type="inferred from homology"/>